<dbReference type="PANTHER" id="PTHR30329">
    <property type="entry name" value="STATOR ELEMENT OF FLAGELLAR MOTOR COMPLEX"/>
    <property type="match status" value="1"/>
</dbReference>
<dbReference type="PROSITE" id="PS51123">
    <property type="entry name" value="OMPA_2"/>
    <property type="match status" value="1"/>
</dbReference>
<dbReference type="InterPro" id="IPR050330">
    <property type="entry name" value="Bact_OuterMem_StrucFunc"/>
</dbReference>
<proteinExistence type="predicted"/>
<evidence type="ECO:0000313" key="4">
    <source>
        <dbReference type="EMBL" id="MEX8194155.1"/>
    </source>
</evidence>
<keyword evidence="2" id="KW-1133">Transmembrane helix</keyword>
<protein>
    <submittedName>
        <fullName evidence="4">OmpA family protein</fullName>
    </submittedName>
</protein>
<accession>A0ABV3ZX52</accession>
<organism evidence="4 5">
    <name type="scientific">Comamonas guangdongensis</name>
    <dbReference type="NCBI Taxonomy" id="510515"/>
    <lineage>
        <taxon>Bacteria</taxon>
        <taxon>Pseudomonadati</taxon>
        <taxon>Pseudomonadota</taxon>
        <taxon>Betaproteobacteria</taxon>
        <taxon>Burkholderiales</taxon>
        <taxon>Comamonadaceae</taxon>
        <taxon>Comamonas</taxon>
    </lineage>
</organism>
<dbReference type="Proteomes" id="UP001561046">
    <property type="component" value="Unassembled WGS sequence"/>
</dbReference>
<keyword evidence="2" id="KW-0812">Transmembrane</keyword>
<comment type="caution">
    <text evidence="4">The sequence shown here is derived from an EMBL/GenBank/DDBJ whole genome shotgun (WGS) entry which is preliminary data.</text>
</comment>
<feature type="domain" description="OmpA-like" evidence="3">
    <location>
        <begin position="64"/>
        <end position="172"/>
    </location>
</feature>
<feature type="transmembrane region" description="Helical" evidence="2">
    <location>
        <begin position="14"/>
        <end position="36"/>
    </location>
</feature>
<gene>
    <name evidence="4" type="ORF">AB6724_15040</name>
</gene>
<evidence type="ECO:0000259" key="3">
    <source>
        <dbReference type="PROSITE" id="PS51123"/>
    </source>
</evidence>
<dbReference type="InterPro" id="IPR036737">
    <property type="entry name" value="OmpA-like_sf"/>
</dbReference>
<keyword evidence="5" id="KW-1185">Reference proteome</keyword>
<evidence type="ECO:0000256" key="1">
    <source>
        <dbReference type="PROSITE-ProRule" id="PRU00473"/>
    </source>
</evidence>
<evidence type="ECO:0000313" key="5">
    <source>
        <dbReference type="Proteomes" id="UP001561046"/>
    </source>
</evidence>
<dbReference type="Gene3D" id="3.30.1330.60">
    <property type="entry name" value="OmpA-like domain"/>
    <property type="match status" value="1"/>
</dbReference>
<keyword evidence="1 2" id="KW-0472">Membrane</keyword>
<dbReference type="Pfam" id="PF00691">
    <property type="entry name" value="OmpA"/>
    <property type="match status" value="1"/>
</dbReference>
<dbReference type="PANTHER" id="PTHR30329:SF21">
    <property type="entry name" value="LIPOPROTEIN YIAD-RELATED"/>
    <property type="match status" value="1"/>
</dbReference>
<evidence type="ECO:0000256" key="2">
    <source>
        <dbReference type="SAM" id="Phobius"/>
    </source>
</evidence>
<dbReference type="InterPro" id="IPR006665">
    <property type="entry name" value="OmpA-like"/>
</dbReference>
<dbReference type="EMBL" id="JBFYGN010000018">
    <property type="protein sequence ID" value="MEX8194155.1"/>
    <property type="molecule type" value="Genomic_DNA"/>
</dbReference>
<dbReference type="SUPFAM" id="SSF103088">
    <property type="entry name" value="OmpA-like"/>
    <property type="match status" value="1"/>
</dbReference>
<dbReference type="RefSeq" id="WP_369339338.1">
    <property type="nucleotide sequence ID" value="NZ_JBFYGN010000018.1"/>
</dbReference>
<name>A0ABV3ZX52_9BURK</name>
<reference evidence="4 5" key="1">
    <citation type="journal article" date="2013" name="Int. J. Syst. Evol. Microbiol.">
        <title>Comamonas guangdongensis sp. nov., isolated from subterranean forest sediment, and emended description of the genus Comamonas.</title>
        <authorList>
            <person name="Zhang J."/>
            <person name="Wang Y."/>
            <person name="Zhou S."/>
            <person name="Wu C."/>
            <person name="He J."/>
            <person name="Li F."/>
        </authorList>
    </citation>
    <scope>NUCLEOTIDE SEQUENCE [LARGE SCALE GENOMIC DNA]</scope>
    <source>
        <strain evidence="4 5">CCTCC AB2011133</strain>
    </source>
</reference>
<sequence length="172" mass="17938">MSFNSSDDDSQQRFALGFLFALIALVVSTVVGTVVYKRGIAHAPKAEAVSAASTNVPVVVQEEVARVIVEDGVVKFYFATGMAEVADGANEALADVVKGVQQGKRAVISGFHDATGSAEVNAELAKKRAQAVQAALIGLGVAEDKVELKKPEQTQADGNNAAARRVEVILAD</sequence>